<evidence type="ECO:0000259" key="1">
    <source>
        <dbReference type="Pfam" id="PF05729"/>
    </source>
</evidence>
<dbReference type="PANTHER" id="PTHR46844:SF1">
    <property type="entry name" value="SLR5058 PROTEIN"/>
    <property type="match status" value="1"/>
</dbReference>
<evidence type="ECO:0000313" key="2">
    <source>
        <dbReference type="EMBL" id="RPB42016.1"/>
    </source>
</evidence>
<dbReference type="PANTHER" id="PTHR46844">
    <property type="entry name" value="SLR5058 PROTEIN"/>
    <property type="match status" value="1"/>
</dbReference>
<feature type="domain" description="NACHT" evidence="1">
    <location>
        <begin position="158"/>
        <end position="300"/>
    </location>
</feature>
<comment type="caution">
    <text evidence="2">The sequence shown here is derived from an EMBL/GenBank/DDBJ whole genome shotgun (WGS) entry which is preliminary data.</text>
</comment>
<evidence type="ECO:0000313" key="3">
    <source>
        <dbReference type="Proteomes" id="UP000283878"/>
    </source>
</evidence>
<dbReference type="EMBL" id="PKPZ01000003">
    <property type="protein sequence ID" value="RPB42016.1"/>
    <property type="molecule type" value="Genomic_DNA"/>
</dbReference>
<protein>
    <recommendedName>
        <fullName evidence="1">NACHT domain-containing protein</fullName>
    </recommendedName>
</protein>
<dbReference type="Gene3D" id="3.40.50.300">
    <property type="entry name" value="P-loop containing nucleotide triphosphate hydrolases"/>
    <property type="match status" value="1"/>
</dbReference>
<dbReference type="InterPro" id="IPR027417">
    <property type="entry name" value="P-loop_NTPase"/>
</dbReference>
<sequence length="688" mass="79350">MPPKQRPKKSRTLSDGVRLFCAFYFLIATIAKLLIKEDVSKIEDLFKIFKAEVDMSGLAEKGALELSKSAAPLVVKWFSSIAEEYKHICKNTFLRLIETQYRELNLTTSILSGTNKVKINEIYVPLTLSSSSLPKEYVINNFPKKLLKTHNKIMISDSAGMGKSTILKMLFRYTIEQASILPFYIDLKSLIKENDVISIESYILENYPSFTEEPSINFIRSLISKNPYLFLFDGADEVPDSKKEKVFNVINVFSKKAKNSNFVIASRKEDKIISAFPNFEVLNINPLEIEESEELLLKCGKDKEVSARLISELKKPQNERVLEFLGNPLLTTLLQAAYQHKKKIPLKKNLFFSQIYDALFEDHDSNKPGVFTREIKSGLTINEFEEVLAAFAYDGRPKETLEYSKNELNRFFQQFSDSHPTITFKSSNFIEDLIVSVPVLKRDGLTYAWQHKSLQEYFFVRHITSYIEDISLKKEVISRISKSNSSMRYKLVLDMLYDEEKTTFHDTATRNLQEFINKNSNKEISDEKLKGIDLFNKYYIGTSKSVAKDWGVNYSVDATHKFFMSISNSKKSKELQKQGFFLSSVSYSMSGKVVLEFSNPMYTLVEVLSEKGEHFTRELNFSGSRTEEAQNNKERKIKQIDDLPNANEVLLELGACYYINQVELNEFMNEFDKKYLAYNMSSCFIPEF</sequence>
<dbReference type="Pfam" id="PF05729">
    <property type="entry name" value="NACHT"/>
    <property type="match status" value="1"/>
</dbReference>
<dbReference type="AlphaFoldDB" id="A0AAX1XRW4"/>
<dbReference type="SUPFAM" id="SSF52540">
    <property type="entry name" value="P-loop containing nucleoside triphosphate hydrolases"/>
    <property type="match status" value="1"/>
</dbReference>
<name>A0AAX1XRW4_9VIBR</name>
<proteinExistence type="predicted"/>
<organism evidence="2 3">
    <name type="scientific">Vibrio diabolicus</name>
    <dbReference type="NCBI Taxonomy" id="50719"/>
    <lineage>
        <taxon>Bacteria</taxon>
        <taxon>Pseudomonadati</taxon>
        <taxon>Pseudomonadota</taxon>
        <taxon>Gammaproteobacteria</taxon>
        <taxon>Vibrionales</taxon>
        <taxon>Vibrionaceae</taxon>
        <taxon>Vibrio</taxon>
        <taxon>Vibrio diabolicus subgroup</taxon>
    </lineage>
</organism>
<dbReference type="InterPro" id="IPR007111">
    <property type="entry name" value="NACHT_NTPase"/>
</dbReference>
<gene>
    <name evidence="2" type="ORF">CYQ91_06750</name>
</gene>
<dbReference type="Proteomes" id="UP000283878">
    <property type="component" value="Unassembled WGS sequence"/>
</dbReference>
<accession>A0AAX1XRW4</accession>
<reference evidence="2 3" key="1">
    <citation type="journal article" date="2018" name="AMB Express">
        <title>Occurrence and significance of pathogenicity and fitness islands in environmental vibrios.</title>
        <authorList>
            <person name="Klein S."/>
            <person name="Pipes S."/>
            <person name="Lovell C.R."/>
        </authorList>
    </citation>
    <scope>NUCLEOTIDE SEQUENCE [LARGE SCALE GENOMIC DNA]</scope>
    <source>
        <strain evidence="2 3">JBS-8-11-1</strain>
    </source>
</reference>